<sequence>MAQPFNSTPQYNSFNQPDQSAAIENLVAQTKALIQQIQITNAPYAYSNKVFQPPNDIIENPTTLKKRESQSTTIKPVGKVFPKKTLLFTKLTPDQREEVLRIVYENFPEVVDDRQIPEVLKFSIKIIKELINEKKEEAKEASSPPAAAAIRKSYEVPEVVPEIDLDGLIDGYLEYLDTWLSESKKACPPKVLKNRDPDNNDNVKMDSNKKDDDWKTIVKETNKKIIGLVSDKGIVNNDSNKDWNKGLIKEIKNKRMRLGDRFEDSMIGIENSMNKVENESPDIIDPWLRYILIDWPLPLSSIPEEIFAYAPYDPTKRIMCHS</sequence>
<dbReference type="AlphaFoldDB" id="A0A9N9DUX7"/>
<gene>
    <name evidence="1" type="ORF">RFULGI_LOCUS8410</name>
</gene>
<evidence type="ECO:0000313" key="2">
    <source>
        <dbReference type="Proteomes" id="UP000789396"/>
    </source>
</evidence>
<reference evidence="1" key="1">
    <citation type="submission" date="2021-06" db="EMBL/GenBank/DDBJ databases">
        <authorList>
            <person name="Kallberg Y."/>
            <person name="Tangrot J."/>
            <person name="Rosling A."/>
        </authorList>
    </citation>
    <scope>NUCLEOTIDE SEQUENCE</scope>
    <source>
        <strain evidence="1">IN212</strain>
    </source>
</reference>
<comment type="caution">
    <text evidence="1">The sequence shown here is derived from an EMBL/GenBank/DDBJ whole genome shotgun (WGS) entry which is preliminary data.</text>
</comment>
<accession>A0A9N9DUX7</accession>
<keyword evidence="2" id="KW-1185">Reference proteome</keyword>
<protein>
    <submittedName>
        <fullName evidence="1">16573_t:CDS:1</fullName>
    </submittedName>
</protein>
<dbReference type="EMBL" id="CAJVPZ010013578">
    <property type="protein sequence ID" value="CAG8649969.1"/>
    <property type="molecule type" value="Genomic_DNA"/>
</dbReference>
<evidence type="ECO:0000313" key="1">
    <source>
        <dbReference type="EMBL" id="CAG8649969.1"/>
    </source>
</evidence>
<organism evidence="1 2">
    <name type="scientific">Racocetra fulgida</name>
    <dbReference type="NCBI Taxonomy" id="60492"/>
    <lineage>
        <taxon>Eukaryota</taxon>
        <taxon>Fungi</taxon>
        <taxon>Fungi incertae sedis</taxon>
        <taxon>Mucoromycota</taxon>
        <taxon>Glomeromycotina</taxon>
        <taxon>Glomeromycetes</taxon>
        <taxon>Diversisporales</taxon>
        <taxon>Gigasporaceae</taxon>
        <taxon>Racocetra</taxon>
    </lineage>
</organism>
<name>A0A9N9DUX7_9GLOM</name>
<dbReference type="OrthoDB" id="10626223at2759"/>
<dbReference type="Proteomes" id="UP000789396">
    <property type="component" value="Unassembled WGS sequence"/>
</dbReference>
<proteinExistence type="predicted"/>